<protein>
    <submittedName>
        <fullName evidence="2">Uncharacterized protein</fullName>
    </submittedName>
</protein>
<proteinExistence type="predicted"/>
<dbReference type="PATRIC" id="fig|1194972.3.peg.5835"/>
<evidence type="ECO:0000313" key="3">
    <source>
        <dbReference type="Proteomes" id="UP000006072"/>
    </source>
</evidence>
<dbReference type="AlphaFoldDB" id="K0UA78"/>
<evidence type="ECO:0000256" key="1">
    <source>
        <dbReference type="SAM" id="MobiDB-lite"/>
    </source>
</evidence>
<gene>
    <name evidence="2" type="ORF">MVAC_29483</name>
</gene>
<sequence>MTDDARRRADTPSEFFASSSDDTSTHDDAQNPTGARPKPWWQDHPELQAIVAQTLADLESLPERTTPPTAAERRILDEYFGEPSSSDDTSTHDDAQNPTGARPKPWWQDHPELQAIVAQTLDELESLPDRPPIDYPDPVLEDVFTGRSIRELRDARDDLARAKDRYDEAVRTARRLCLSWGQIGAVLGVSRQQLHRRYRDAAD</sequence>
<dbReference type="Proteomes" id="UP000006072">
    <property type="component" value="Unassembled WGS sequence"/>
</dbReference>
<feature type="compositionally biased region" description="Basic and acidic residues" evidence="1">
    <location>
        <begin position="1"/>
        <end position="11"/>
    </location>
</feature>
<dbReference type="HOGENOM" id="CLU_1584682_0_0_11"/>
<keyword evidence="3" id="KW-1185">Reference proteome</keyword>
<dbReference type="eggNOG" id="ENOG5031S6E">
    <property type="taxonomic scope" value="Bacteria"/>
</dbReference>
<accession>K0UA78</accession>
<dbReference type="RefSeq" id="WP_003933546.1">
    <property type="nucleotide sequence ID" value="NZ_JH814703.1"/>
</dbReference>
<comment type="caution">
    <text evidence="2">The sequence shown here is derived from an EMBL/GenBank/DDBJ whole genome shotgun (WGS) entry which is preliminary data.</text>
</comment>
<name>K0UA78_MYCVA</name>
<dbReference type="EMBL" id="ALQA01000130">
    <property type="protein sequence ID" value="EJZ04277.1"/>
    <property type="molecule type" value="Genomic_DNA"/>
</dbReference>
<reference evidence="2 3" key="1">
    <citation type="journal article" date="2012" name="J. Bacteriol.">
        <title>Complete Genome Sequence of Mycobacterium vaccae Type Strain ATCC 25954.</title>
        <authorList>
            <person name="Ho Y.S."/>
            <person name="Adroub S.A."/>
            <person name="Abadi M."/>
            <person name="Al Alwan B."/>
            <person name="Alkhateeb R."/>
            <person name="Gao G."/>
            <person name="Ragab A."/>
            <person name="Ali S."/>
            <person name="van Soolingen D."/>
            <person name="Bitter W."/>
            <person name="Pain A."/>
            <person name="Abdallah A.M."/>
        </authorList>
    </citation>
    <scope>NUCLEOTIDE SEQUENCE [LARGE SCALE GENOMIC DNA]</scope>
    <source>
        <strain evidence="2 3">ATCC 25954</strain>
    </source>
</reference>
<evidence type="ECO:0000313" key="2">
    <source>
        <dbReference type="EMBL" id="EJZ04277.1"/>
    </source>
</evidence>
<feature type="region of interest" description="Disordered" evidence="1">
    <location>
        <begin position="1"/>
        <end position="109"/>
    </location>
</feature>
<organism evidence="2 3">
    <name type="scientific">Mycolicibacterium vaccae ATCC 25954</name>
    <dbReference type="NCBI Taxonomy" id="1194972"/>
    <lineage>
        <taxon>Bacteria</taxon>
        <taxon>Bacillati</taxon>
        <taxon>Actinomycetota</taxon>
        <taxon>Actinomycetes</taxon>
        <taxon>Mycobacteriales</taxon>
        <taxon>Mycobacteriaceae</taxon>
        <taxon>Mycolicibacterium</taxon>
    </lineage>
</organism>